<reference evidence="2 3" key="1">
    <citation type="submission" date="2017-08" db="EMBL/GenBank/DDBJ databases">
        <title>Comparative genomics of non-oral Prevotella species.</title>
        <authorList>
            <person name="Accetto T."/>
            <person name="Nograsek B."/>
            <person name="Avgustin G."/>
        </authorList>
    </citation>
    <scope>NUCLEOTIDE SEQUENCE [LARGE SCALE GENOMIC DNA]</scope>
    <source>
        <strain evidence="2 3">TC1-1</strain>
    </source>
</reference>
<dbReference type="Pfam" id="PF02597">
    <property type="entry name" value="ThiS"/>
    <property type="match status" value="1"/>
</dbReference>
<dbReference type="RefSeq" id="WP_006283805.1">
    <property type="nucleotide sequence ID" value="NZ_BPTR01000001.1"/>
</dbReference>
<evidence type="ECO:0000313" key="4">
    <source>
        <dbReference type="Proteomes" id="UP000887043"/>
    </source>
</evidence>
<dbReference type="Proteomes" id="UP000216189">
    <property type="component" value="Unassembled WGS sequence"/>
</dbReference>
<dbReference type="SUPFAM" id="SSF54285">
    <property type="entry name" value="MoaD/ThiS"/>
    <property type="match status" value="1"/>
</dbReference>
<dbReference type="InterPro" id="IPR003749">
    <property type="entry name" value="ThiS/MoaD-like"/>
</dbReference>
<dbReference type="GeneID" id="72478930"/>
<dbReference type="AlphaFoldDB" id="A0AA37MM95"/>
<evidence type="ECO:0000313" key="2">
    <source>
        <dbReference type="EMBL" id="OYP53834.1"/>
    </source>
</evidence>
<dbReference type="CDD" id="cd00565">
    <property type="entry name" value="Ubl_ThiS"/>
    <property type="match status" value="1"/>
</dbReference>
<dbReference type="Proteomes" id="UP000887043">
    <property type="component" value="Unassembled WGS sequence"/>
</dbReference>
<gene>
    <name evidence="2" type="primary">thiS</name>
    <name evidence="2" type="ORF">CIK91_11000</name>
    <name evidence="1" type="ORF">PRRU23_23570</name>
</gene>
<proteinExistence type="predicted"/>
<dbReference type="Gene3D" id="3.10.20.30">
    <property type="match status" value="1"/>
</dbReference>
<dbReference type="PANTHER" id="PTHR34472">
    <property type="entry name" value="SULFUR CARRIER PROTEIN THIS"/>
    <property type="match status" value="1"/>
</dbReference>
<organism evidence="1 4">
    <name type="scientific">Segatella bryantii</name>
    <name type="common">Prevotella bryantii</name>
    <dbReference type="NCBI Taxonomy" id="77095"/>
    <lineage>
        <taxon>Bacteria</taxon>
        <taxon>Pseudomonadati</taxon>
        <taxon>Bacteroidota</taxon>
        <taxon>Bacteroidia</taxon>
        <taxon>Bacteroidales</taxon>
        <taxon>Prevotellaceae</taxon>
        <taxon>Segatella</taxon>
    </lineage>
</organism>
<dbReference type="InterPro" id="IPR012675">
    <property type="entry name" value="Beta-grasp_dom_sf"/>
</dbReference>
<protein>
    <submittedName>
        <fullName evidence="1">Thiamine biosynthesis protein ThiS</fullName>
    </submittedName>
</protein>
<dbReference type="EMBL" id="BPTR01000001">
    <property type="protein sequence ID" value="GJG28657.1"/>
    <property type="molecule type" value="Genomic_DNA"/>
</dbReference>
<comment type="caution">
    <text evidence="1">The sequence shown here is derived from an EMBL/GenBank/DDBJ whole genome shotgun (WGS) entry which is preliminary data.</text>
</comment>
<dbReference type="InterPro" id="IPR010035">
    <property type="entry name" value="Thi_S"/>
</dbReference>
<dbReference type="EMBL" id="NPJF01000052">
    <property type="protein sequence ID" value="OYP53834.1"/>
    <property type="molecule type" value="Genomic_DNA"/>
</dbReference>
<evidence type="ECO:0000313" key="3">
    <source>
        <dbReference type="Proteomes" id="UP000216189"/>
    </source>
</evidence>
<dbReference type="PANTHER" id="PTHR34472:SF1">
    <property type="entry name" value="SULFUR CARRIER PROTEIN THIS"/>
    <property type="match status" value="1"/>
</dbReference>
<accession>A0AA37MM95</accession>
<evidence type="ECO:0000313" key="1">
    <source>
        <dbReference type="EMBL" id="GJG28657.1"/>
    </source>
</evidence>
<keyword evidence="3" id="KW-1185">Reference proteome</keyword>
<name>A0AA37MM95_SEGBR</name>
<dbReference type="NCBIfam" id="TIGR01683">
    <property type="entry name" value="thiS"/>
    <property type="match status" value="1"/>
</dbReference>
<reference evidence="1" key="2">
    <citation type="submission" date="2021-08" db="EMBL/GenBank/DDBJ databases">
        <title>Prevotella lacticifex sp. nov., isolated from rumen of cow.</title>
        <authorList>
            <person name="Shinkai T."/>
            <person name="Ikeyama N."/>
            <person name="Kumagai M."/>
            <person name="Ohmori H."/>
            <person name="Sakamoto M."/>
            <person name="Ohkuma M."/>
            <person name="Mitsumori M."/>
        </authorList>
    </citation>
    <scope>NUCLEOTIDE SEQUENCE</scope>
    <source>
        <strain evidence="1">DSM 11371</strain>
    </source>
</reference>
<sequence>MAKIIVNDEVQEVTLPLNLSELIKLNRVFQPEMVTVQINEEFVEREDYDATQLKEGDKVDFLYFMGGGQA</sequence>
<dbReference type="InterPro" id="IPR016155">
    <property type="entry name" value="Mopterin_synth/thiamin_S_b"/>
</dbReference>